<organism evidence="2 3">
    <name type="scientific">Natrinema salaciae</name>
    <dbReference type="NCBI Taxonomy" id="1186196"/>
    <lineage>
        <taxon>Archaea</taxon>
        <taxon>Methanobacteriati</taxon>
        <taxon>Methanobacteriota</taxon>
        <taxon>Stenosarchaea group</taxon>
        <taxon>Halobacteria</taxon>
        <taxon>Halobacteriales</taxon>
        <taxon>Natrialbaceae</taxon>
        <taxon>Natrinema</taxon>
    </lineage>
</organism>
<keyword evidence="3" id="KW-1185">Reference proteome</keyword>
<protein>
    <submittedName>
        <fullName evidence="2">Uncharacterized protein</fullName>
    </submittedName>
</protein>
<name>A0A1H9H3Z6_9EURY</name>
<proteinExistence type="predicted"/>
<gene>
    <name evidence="2" type="ORF">SAMN04489841_2085</name>
</gene>
<evidence type="ECO:0000313" key="2">
    <source>
        <dbReference type="EMBL" id="SEQ56967.1"/>
    </source>
</evidence>
<sequence>MTDDDRDSLESRGDGAAADAPDGEATDASAAESDGTDSEAIGVDRVDLEAGTPADELYFPPCPHCGQRMLTITSRGPRDHGAGPCGCRLTREDVRQL</sequence>
<feature type="region of interest" description="Disordered" evidence="1">
    <location>
        <begin position="1"/>
        <end position="56"/>
    </location>
</feature>
<accession>A0A1H9H3Z6</accession>
<evidence type="ECO:0000256" key="1">
    <source>
        <dbReference type="SAM" id="MobiDB-lite"/>
    </source>
</evidence>
<dbReference type="RefSeq" id="WP_090617152.1">
    <property type="nucleotide sequence ID" value="NZ_FOFD01000002.1"/>
</dbReference>
<dbReference type="EMBL" id="FOFD01000002">
    <property type="protein sequence ID" value="SEQ56967.1"/>
    <property type="molecule type" value="Genomic_DNA"/>
</dbReference>
<dbReference type="OrthoDB" id="172699at2157"/>
<dbReference type="Proteomes" id="UP000199114">
    <property type="component" value="Unassembled WGS sequence"/>
</dbReference>
<evidence type="ECO:0000313" key="3">
    <source>
        <dbReference type="Proteomes" id="UP000199114"/>
    </source>
</evidence>
<dbReference type="AlphaFoldDB" id="A0A1H9H3Z6"/>
<reference evidence="3" key="1">
    <citation type="submission" date="2016-10" db="EMBL/GenBank/DDBJ databases">
        <authorList>
            <person name="Varghese N."/>
            <person name="Submissions S."/>
        </authorList>
    </citation>
    <scope>NUCLEOTIDE SEQUENCE [LARGE SCALE GENOMIC DNA]</scope>
    <source>
        <strain evidence="3">DSM 25055</strain>
    </source>
</reference>
<feature type="region of interest" description="Disordered" evidence="1">
    <location>
        <begin position="73"/>
        <end position="97"/>
    </location>
</feature>